<feature type="transmembrane region" description="Helical" evidence="1">
    <location>
        <begin position="328"/>
        <end position="348"/>
    </location>
</feature>
<comment type="caution">
    <text evidence="2">The sequence shown here is derived from an EMBL/GenBank/DDBJ whole genome shotgun (WGS) entry which is preliminary data.</text>
</comment>
<dbReference type="EMBL" id="JACJHR010000122">
    <property type="protein sequence ID" value="MBB2505791.1"/>
    <property type="molecule type" value="Genomic_DNA"/>
</dbReference>
<feature type="transmembrane region" description="Helical" evidence="1">
    <location>
        <begin position="399"/>
        <end position="418"/>
    </location>
</feature>
<dbReference type="Proteomes" id="UP000550260">
    <property type="component" value="Unassembled WGS sequence"/>
</dbReference>
<dbReference type="AlphaFoldDB" id="A0A8E1W8G4"/>
<feature type="transmembrane region" description="Helical" evidence="1">
    <location>
        <begin position="354"/>
        <end position="378"/>
    </location>
</feature>
<dbReference type="InterPro" id="IPR049694">
    <property type="entry name" value="Daptide_HExxH"/>
</dbReference>
<feature type="transmembrane region" description="Helical" evidence="1">
    <location>
        <begin position="257"/>
        <end position="280"/>
    </location>
</feature>
<reference evidence="2 3" key="1">
    <citation type="submission" date="2020-08" db="EMBL/GenBank/DDBJ databases">
        <title>Amycolatopsis echigonensis JCM 21831.</title>
        <authorList>
            <person name="Tedsree N."/>
            <person name="Kuncharoen N."/>
            <person name="Likhitwitayawuid K."/>
            <person name="Tanasupawat S."/>
        </authorList>
    </citation>
    <scope>NUCLEOTIDE SEQUENCE [LARGE SCALE GENOMIC DNA]</scope>
    <source>
        <strain evidence="2 3">JCM 21831</strain>
    </source>
</reference>
<evidence type="ECO:0000313" key="3">
    <source>
        <dbReference type="Proteomes" id="UP000550260"/>
    </source>
</evidence>
<keyword evidence="1" id="KW-0472">Membrane</keyword>
<name>A0A8E1W8G4_9PSEU</name>
<dbReference type="RefSeq" id="WP_183127298.1">
    <property type="nucleotide sequence ID" value="NZ_JACJHR010000122.1"/>
</dbReference>
<dbReference type="NCBIfam" id="NF041824">
    <property type="entry name" value="daptide_HExxH"/>
    <property type="match status" value="1"/>
</dbReference>
<proteinExistence type="predicted"/>
<evidence type="ECO:0000313" key="2">
    <source>
        <dbReference type="EMBL" id="MBB2505791.1"/>
    </source>
</evidence>
<evidence type="ECO:0008006" key="4">
    <source>
        <dbReference type="Google" id="ProtNLM"/>
    </source>
</evidence>
<evidence type="ECO:0000256" key="1">
    <source>
        <dbReference type="SAM" id="Phobius"/>
    </source>
</evidence>
<keyword evidence="1" id="KW-1133">Transmembrane helix</keyword>
<sequence length="543" mass="57889">MTIDDLTRPRLAPWIIVHRPMADGAPRIVERPGENPLRVSADVGTLLSAFDGERDAAGLAAALGERWTPELVHTAVDKVSRLGLLASDDTPAPKPERRFVARSWTALQLRIIQASQVLDPVRPLLTRLSGRVVLGTSLAAILLGVLALAVQHETVAAALGRPLPLSSALTIWLGLGVVTLIHELGHGATLTHFHGRPGWLGVMLFYLTPACFCEVTDGWRLAKPRQRVMVALAGVITHATVASVVAVAGLLLPGGDLRTTVIAFSIATYLTAAINLAPWIKLDGYLALMSYLDIPQLRDKAMADARGWLGHVAFGTRRPAPQLARPRLAVPFGLLCIVFPVAVLYFAVTRWGHQLANFGATGAALKLLLIALLVGWLCRKTFVVLRNARRSGAGVLRRTAVIAVVLAVLAVLFGGIRVHDDRQGGYVKDRADVLLALPPGSDPGSVPAGDSVVLERKGLFFTTDVGSARVGGDRPENARVPAEALIPFRSDSSVDAVVIRLDAVQAAQLDDVGAATVPGGTTPLGLWLLQEHVTSAWRTIFGK</sequence>
<feature type="transmembrane region" description="Helical" evidence="1">
    <location>
        <begin position="163"/>
        <end position="181"/>
    </location>
</feature>
<feature type="transmembrane region" description="Helical" evidence="1">
    <location>
        <begin position="228"/>
        <end position="251"/>
    </location>
</feature>
<feature type="transmembrane region" description="Helical" evidence="1">
    <location>
        <begin position="132"/>
        <end position="151"/>
    </location>
</feature>
<keyword evidence="1" id="KW-0812">Transmembrane</keyword>
<accession>A0A8E1W8G4</accession>
<organism evidence="2 3">
    <name type="scientific">Amycolatopsis echigonensis</name>
    <dbReference type="NCBI Taxonomy" id="2576905"/>
    <lineage>
        <taxon>Bacteria</taxon>
        <taxon>Bacillati</taxon>
        <taxon>Actinomycetota</taxon>
        <taxon>Actinomycetes</taxon>
        <taxon>Pseudonocardiales</taxon>
        <taxon>Pseudonocardiaceae</taxon>
        <taxon>Amycolatopsis</taxon>
    </lineage>
</organism>
<protein>
    <recommendedName>
        <fullName evidence="4">Peptide zinc metalloprotease protein</fullName>
    </recommendedName>
</protein>
<gene>
    <name evidence="2" type="ORF">H5411_42575</name>
</gene>